<feature type="domain" description="Aminotransferase class I/classII large" evidence="19">
    <location>
        <begin position="80"/>
        <end position="475"/>
    </location>
</feature>
<evidence type="ECO:0000256" key="16">
    <source>
        <dbReference type="ARBA" id="ARBA00076222"/>
    </source>
</evidence>
<dbReference type="FunFam" id="3.40.640.10:FF:000236">
    <property type="entry name" value="Alanine aminotransferase 2"/>
    <property type="match status" value="1"/>
</dbReference>
<keyword evidence="5" id="KW-0597">Phosphoprotein</keyword>
<dbReference type="GO" id="GO:0030170">
    <property type="term" value="F:pyridoxal phosphate binding"/>
    <property type="evidence" value="ECO:0007669"/>
    <property type="project" value="InterPro"/>
</dbReference>
<evidence type="ECO:0000256" key="4">
    <source>
        <dbReference type="ARBA" id="ARBA00022490"/>
    </source>
</evidence>
<accession>A0A3Q1JYS5</accession>
<proteinExistence type="inferred from homology"/>
<organism evidence="20 21">
    <name type="scientific">Anabas testudineus</name>
    <name type="common">Climbing perch</name>
    <name type="synonym">Anthias testudineus</name>
    <dbReference type="NCBI Taxonomy" id="64144"/>
    <lineage>
        <taxon>Eukaryota</taxon>
        <taxon>Metazoa</taxon>
        <taxon>Chordata</taxon>
        <taxon>Craniata</taxon>
        <taxon>Vertebrata</taxon>
        <taxon>Euteleostomi</taxon>
        <taxon>Actinopterygii</taxon>
        <taxon>Neopterygii</taxon>
        <taxon>Teleostei</taxon>
        <taxon>Neoteleostei</taxon>
        <taxon>Acanthomorphata</taxon>
        <taxon>Anabantaria</taxon>
        <taxon>Anabantiformes</taxon>
        <taxon>Anabantoidei</taxon>
        <taxon>Anabantidae</taxon>
        <taxon>Anabas</taxon>
    </lineage>
</organism>
<evidence type="ECO:0000256" key="18">
    <source>
        <dbReference type="ARBA" id="ARBA00082842"/>
    </source>
</evidence>
<dbReference type="FunFam" id="3.90.1150.10:FF:000010">
    <property type="entry name" value="Alanine aminotransferase 2"/>
    <property type="match status" value="1"/>
</dbReference>
<dbReference type="PANTHER" id="PTHR11751:SF480">
    <property type="entry name" value="ALANINE TRANSAMINASE"/>
    <property type="match status" value="1"/>
</dbReference>
<evidence type="ECO:0000256" key="13">
    <source>
        <dbReference type="ARBA" id="ARBA00047412"/>
    </source>
</evidence>
<comment type="cofactor">
    <cofactor evidence="1">
        <name>pyridoxal 5'-phosphate</name>
        <dbReference type="ChEBI" id="CHEBI:597326"/>
    </cofactor>
</comment>
<keyword evidence="6" id="KW-0032">Aminotransferase</keyword>
<dbReference type="SUPFAM" id="SSF53383">
    <property type="entry name" value="PLP-dependent transferases"/>
    <property type="match status" value="1"/>
</dbReference>
<evidence type="ECO:0000256" key="15">
    <source>
        <dbReference type="ARBA" id="ARBA00074120"/>
    </source>
</evidence>
<name>A0A3Q1JYS5_ANATE</name>
<dbReference type="CDD" id="cd00609">
    <property type="entry name" value="AAT_like"/>
    <property type="match status" value="1"/>
</dbReference>
<dbReference type="Pfam" id="PF00155">
    <property type="entry name" value="Aminotran_1_2"/>
    <property type="match status" value="1"/>
</dbReference>
<dbReference type="Gene3D" id="1.10.287.1970">
    <property type="match status" value="1"/>
</dbReference>
<evidence type="ECO:0000256" key="5">
    <source>
        <dbReference type="ARBA" id="ARBA00022553"/>
    </source>
</evidence>
<dbReference type="EC" id="2.6.1.2" evidence="12"/>
<dbReference type="Gene3D" id="3.40.640.10">
    <property type="entry name" value="Type I PLP-dependent aspartate aminotransferase-like (Major domain)"/>
    <property type="match status" value="1"/>
</dbReference>
<dbReference type="InterPro" id="IPR015424">
    <property type="entry name" value="PyrdxlP-dep_Trfase"/>
</dbReference>
<evidence type="ECO:0000259" key="19">
    <source>
        <dbReference type="Pfam" id="PF00155"/>
    </source>
</evidence>
<evidence type="ECO:0000256" key="11">
    <source>
        <dbReference type="ARBA" id="ARBA00025785"/>
    </source>
</evidence>
<evidence type="ECO:0000313" key="20">
    <source>
        <dbReference type="Ensembl" id="ENSATEP00000021256.2"/>
    </source>
</evidence>
<evidence type="ECO:0000256" key="1">
    <source>
        <dbReference type="ARBA" id="ARBA00001933"/>
    </source>
</evidence>
<evidence type="ECO:0000256" key="3">
    <source>
        <dbReference type="ARBA" id="ARBA00011738"/>
    </source>
</evidence>
<keyword evidence="4" id="KW-0963">Cytoplasm</keyword>
<evidence type="ECO:0000256" key="17">
    <source>
        <dbReference type="ARBA" id="ARBA00080231"/>
    </source>
</evidence>
<evidence type="ECO:0000256" key="14">
    <source>
        <dbReference type="ARBA" id="ARBA00059280"/>
    </source>
</evidence>
<comment type="subcellular location">
    <subcellularLocation>
        <location evidence="2">Cytoplasm</location>
    </subcellularLocation>
</comment>
<comment type="catalytic activity">
    <reaction evidence="13">
        <text>L-alanine + 2-oxoglutarate = pyruvate + L-glutamate</text>
        <dbReference type="Rhea" id="RHEA:19453"/>
        <dbReference type="ChEBI" id="CHEBI:15361"/>
        <dbReference type="ChEBI" id="CHEBI:16810"/>
        <dbReference type="ChEBI" id="CHEBI:29985"/>
        <dbReference type="ChEBI" id="CHEBI:57972"/>
        <dbReference type="EC" id="2.6.1.2"/>
    </reaction>
</comment>
<evidence type="ECO:0000256" key="9">
    <source>
        <dbReference type="ARBA" id="ARBA00022990"/>
    </source>
</evidence>
<dbReference type="UniPathway" id="UPA00528">
    <property type="reaction ID" value="UER00586"/>
</dbReference>
<sequence length="488" mass="54618">MSQPAVNGVSCVGKVLTLDNMNPNVRKVEYAVRGPIVQRAMQIERELKQGVKKPFTEVIKANIGDAHAMGQKPITFFRQVLALCSYPELLEDNNFPEDAKKRAQRILDSCGGHSIGEKTPPCVRQDVARYIERRDGGIPSNPDNIYLSTGASDAIVTILKLLTCGEGHTRTGVMIPIPQYPLYSATVADQGAVQISYYLDEDRCWSLDVQELRRALDAAKQHCNPRVLCIINPGNPTGQVQSRQCIEDVIRFAKEEHLFLMADEVYQDNVYAEGSKFHSFKKVLFDMGPEYSSTVEMASFHSTSKCYMGECGFRGGYMEVINMDPEVKAQLTKLVSVRLCPPVPGQALLDLVVNPPQPDEPSYTSFMKERTDVLAALAEKARLTEEIFNTVPGITCNPVQGAMYTFPRITLPQKAIIKAKEEGQEPDMFYCMRLLEEKGICLVPGSGFGQKEGTFHFRMTILPPTDKLKIVLERICEFHQWFTQDAFV</sequence>
<dbReference type="GO" id="GO:0004021">
    <property type="term" value="F:L-alanine:2-oxoglutarate aminotransferase activity"/>
    <property type="evidence" value="ECO:0007669"/>
    <property type="project" value="UniProtKB-EC"/>
</dbReference>
<reference evidence="20" key="2">
    <citation type="submission" date="2025-08" db="UniProtKB">
        <authorList>
            <consortium name="Ensembl"/>
        </authorList>
    </citation>
    <scope>IDENTIFICATION</scope>
</reference>
<dbReference type="STRING" id="64144.ENSATEP00000021256"/>
<dbReference type="AlphaFoldDB" id="A0A3Q1JYS5"/>
<evidence type="ECO:0000256" key="10">
    <source>
        <dbReference type="ARBA" id="ARBA00025708"/>
    </source>
</evidence>
<keyword evidence="21" id="KW-1185">Reference proteome</keyword>
<comment type="pathway">
    <text evidence="10">Amino-acid degradation; L-alanine degradation via transaminase pathway; pyruvate from L-alanine: step 1/1.</text>
</comment>
<evidence type="ECO:0000256" key="2">
    <source>
        <dbReference type="ARBA" id="ARBA00004496"/>
    </source>
</evidence>
<dbReference type="GeneTree" id="ENSGT00940000155265"/>
<comment type="similarity">
    <text evidence="11">Belongs to the class-I pyridoxal-phosphate-dependent aminotransferase family. Alanine aminotransferase subfamily.</text>
</comment>
<dbReference type="InterPro" id="IPR015421">
    <property type="entry name" value="PyrdxlP-dep_Trfase_major"/>
</dbReference>
<protein>
    <recommendedName>
        <fullName evidence="15">Alanine aminotransferase 1</fullName>
        <ecNumber evidence="12">2.6.1.2</ecNumber>
    </recommendedName>
    <alternativeName>
        <fullName evidence="17">Glutamate pyruvate transaminase 1</fullName>
    </alternativeName>
    <alternativeName>
        <fullName evidence="16">Glutamic--alanine transaminase 1</fullName>
    </alternativeName>
    <alternativeName>
        <fullName evidence="18">Glutamic--pyruvic transaminase 1</fullName>
    </alternativeName>
</protein>
<keyword evidence="8" id="KW-0663">Pyridoxal phosphate</keyword>
<dbReference type="InterPro" id="IPR045088">
    <property type="entry name" value="ALAT1/2-like"/>
</dbReference>
<dbReference type="Ensembl" id="ENSATET00000021615.2">
    <property type="protein sequence ID" value="ENSATEP00000021256.2"/>
    <property type="gene ID" value="ENSATEG00000026529.2"/>
</dbReference>
<comment type="function">
    <text evidence="14">Catalyzes the reversible transamination between alanine and 2-oxoglutarate to form pyruvate and glutamate. Participates in cellular nitrogen metabolism and also in liver gluconeogenesis starting with precursors transported from skeletal muscles.</text>
</comment>
<dbReference type="PANTHER" id="PTHR11751">
    <property type="entry name" value="ALANINE AMINOTRANSFERASE"/>
    <property type="match status" value="1"/>
</dbReference>
<evidence type="ECO:0000256" key="6">
    <source>
        <dbReference type="ARBA" id="ARBA00022576"/>
    </source>
</evidence>
<dbReference type="GO" id="GO:0005615">
    <property type="term" value="C:extracellular space"/>
    <property type="evidence" value="ECO:0007669"/>
    <property type="project" value="UniProtKB-ARBA"/>
</dbReference>
<comment type="subunit">
    <text evidence="3">Homodimer.</text>
</comment>
<keyword evidence="7" id="KW-0808">Transferase</keyword>
<dbReference type="Proteomes" id="UP000265040">
    <property type="component" value="Chromosome 2"/>
</dbReference>
<dbReference type="InterPro" id="IPR015422">
    <property type="entry name" value="PyrdxlP-dep_Trfase_small"/>
</dbReference>
<dbReference type="Gene3D" id="3.90.1150.10">
    <property type="entry name" value="Aspartate Aminotransferase, domain 1"/>
    <property type="match status" value="1"/>
</dbReference>
<dbReference type="GO" id="GO:0005737">
    <property type="term" value="C:cytoplasm"/>
    <property type="evidence" value="ECO:0007669"/>
    <property type="project" value="UniProtKB-SubCell"/>
</dbReference>
<evidence type="ECO:0000256" key="12">
    <source>
        <dbReference type="ARBA" id="ARBA00026106"/>
    </source>
</evidence>
<dbReference type="FunFam" id="1.10.287.1970:FF:000001">
    <property type="entry name" value="Alanine aminotransferase 2"/>
    <property type="match status" value="1"/>
</dbReference>
<dbReference type="InterPro" id="IPR004839">
    <property type="entry name" value="Aminotransferase_I/II_large"/>
</dbReference>
<reference evidence="20" key="3">
    <citation type="submission" date="2025-09" db="UniProtKB">
        <authorList>
            <consortium name="Ensembl"/>
        </authorList>
    </citation>
    <scope>IDENTIFICATION</scope>
</reference>
<evidence type="ECO:0000256" key="7">
    <source>
        <dbReference type="ARBA" id="ARBA00022679"/>
    </source>
</evidence>
<dbReference type="GO" id="GO:0042853">
    <property type="term" value="P:L-alanine catabolic process"/>
    <property type="evidence" value="ECO:0007669"/>
    <property type="project" value="UniProtKB-UniPathway"/>
</dbReference>
<gene>
    <name evidence="20" type="primary">GPT</name>
</gene>
<evidence type="ECO:0000256" key="8">
    <source>
        <dbReference type="ARBA" id="ARBA00022898"/>
    </source>
</evidence>
<reference evidence="20" key="1">
    <citation type="submission" date="2021-04" db="EMBL/GenBank/DDBJ databases">
        <authorList>
            <consortium name="Wellcome Sanger Institute Data Sharing"/>
        </authorList>
    </citation>
    <scope>NUCLEOTIDE SEQUENCE [LARGE SCALE GENOMIC DNA]</scope>
</reference>
<evidence type="ECO:0000313" key="21">
    <source>
        <dbReference type="Proteomes" id="UP000265040"/>
    </source>
</evidence>
<keyword evidence="9" id="KW-0007">Acetylation</keyword>